<feature type="compositionally biased region" description="Polar residues" evidence="1">
    <location>
        <begin position="1"/>
        <end position="10"/>
    </location>
</feature>
<dbReference type="EMBL" id="PQXM01001403">
    <property type="protein sequence ID" value="TGO56307.1"/>
    <property type="molecule type" value="Genomic_DNA"/>
</dbReference>
<accession>A0A4Z1II11</accession>
<dbReference type="AlphaFoldDB" id="A0A4Z1II11"/>
<sequence length="87" mass="9693">MPQSLSSSMQGYYGSEKNVDEPKSHVPASIKLVKQQRLLHSPSYNLRQFEHVNGAPPLAFRKPIPIAERISSAKNAIKDFDGKMNKG</sequence>
<evidence type="ECO:0000313" key="2">
    <source>
        <dbReference type="EMBL" id="TGO56307.1"/>
    </source>
</evidence>
<reference evidence="2 3" key="1">
    <citation type="submission" date="2017-12" db="EMBL/GenBank/DDBJ databases">
        <title>Comparative genomics of Botrytis spp.</title>
        <authorList>
            <person name="Valero-Jimenez C.A."/>
            <person name="Tapia P."/>
            <person name="Veloso J."/>
            <person name="Silva-Moreno E."/>
            <person name="Staats M."/>
            <person name="Valdes J.H."/>
            <person name="Van Kan J.A.L."/>
        </authorList>
    </citation>
    <scope>NUCLEOTIDE SEQUENCE [LARGE SCALE GENOMIC DNA]</scope>
    <source>
        <strain evidence="2 3">Be9601</strain>
    </source>
</reference>
<dbReference type="Proteomes" id="UP000297229">
    <property type="component" value="Unassembled WGS sequence"/>
</dbReference>
<evidence type="ECO:0000313" key="3">
    <source>
        <dbReference type="Proteomes" id="UP000297229"/>
    </source>
</evidence>
<evidence type="ECO:0000256" key="1">
    <source>
        <dbReference type="SAM" id="MobiDB-lite"/>
    </source>
</evidence>
<feature type="region of interest" description="Disordered" evidence="1">
    <location>
        <begin position="1"/>
        <end position="27"/>
    </location>
</feature>
<gene>
    <name evidence="2" type="ORF">BELL_1405g00020</name>
</gene>
<keyword evidence="3" id="KW-1185">Reference proteome</keyword>
<name>A0A4Z1II11_9HELO</name>
<comment type="caution">
    <text evidence="2">The sequence shown here is derived from an EMBL/GenBank/DDBJ whole genome shotgun (WGS) entry which is preliminary data.</text>
</comment>
<organism evidence="2 3">
    <name type="scientific">Botrytis elliptica</name>
    <dbReference type="NCBI Taxonomy" id="278938"/>
    <lineage>
        <taxon>Eukaryota</taxon>
        <taxon>Fungi</taxon>
        <taxon>Dikarya</taxon>
        <taxon>Ascomycota</taxon>
        <taxon>Pezizomycotina</taxon>
        <taxon>Leotiomycetes</taxon>
        <taxon>Helotiales</taxon>
        <taxon>Sclerotiniaceae</taxon>
        <taxon>Botrytis</taxon>
    </lineage>
</organism>
<protein>
    <submittedName>
        <fullName evidence="2">Uncharacterized protein</fullName>
    </submittedName>
</protein>
<proteinExistence type="predicted"/>